<organism evidence="2 3">
    <name type="scientific">Selenomonas caprae</name>
    <dbReference type="NCBI Taxonomy" id="2606905"/>
    <lineage>
        <taxon>Bacteria</taxon>
        <taxon>Bacillati</taxon>
        <taxon>Bacillota</taxon>
        <taxon>Negativicutes</taxon>
        <taxon>Selenomonadales</taxon>
        <taxon>Selenomonadaceae</taxon>
        <taxon>Selenomonas</taxon>
    </lineage>
</organism>
<proteinExistence type="predicted"/>
<dbReference type="Proteomes" id="UP000322783">
    <property type="component" value="Unassembled WGS sequence"/>
</dbReference>
<evidence type="ECO:0000313" key="2">
    <source>
        <dbReference type="EMBL" id="TYZ30275.1"/>
    </source>
</evidence>
<evidence type="ECO:0000313" key="3">
    <source>
        <dbReference type="Proteomes" id="UP000322783"/>
    </source>
</evidence>
<evidence type="ECO:0000259" key="1">
    <source>
        <dbReference type="Pfam" id="PF06889"/>
    </source>
</evidence>
<dbReference type="RefSeq" id="WP_149188474.1">
    <property type="nucleotide sequence ID" value="NZ_VTOZ01000004.1"/>
</dbReference>
<name>A0A5D6WSR2_9FIRM</name>
<dbReference type="InterPro" id="IPR009677">
    <property type="entry name" value="DUF1266"/>
</dbReference>
<protein>
    <submittedName>
        <fullName evidence="2">DUF1266 domain-containing protein</fullName>
    </submittedName>
</protein>
<comment type="caution">
    <text evidence="2">The sequence shown here is derived from an EMBL/GenBank/DDBJ whole genome shotgun (WGS) entry which is preliminary data.</text>
</comment>
<keyword evidence="3" id="KW-1185">Reference proteome</keyword>
<dbReference type="EMBL" id="VTOZ01000004">
    <property type="protein sequence ID" value="TYZ30275.1"/>
    <property type="molecule type" value="Genomic_DNA"/>
</dbReference>
<dbReference type="AlphaFoldDB" id="A0A5D6WSR2"/>
<gene>
    <name evidence="2" type="ORF">FZ041_03080</name>
</gene>
<reference evidence="2 3" key="1">
    <citation type="submission" date="2019-08" db="EMBL/GenBank/DDBJ databases">
        <title>Selenomonas sp. mPRGC5 and Selenomonas sp. mPRGC8 isolated from ruminal fluid of dairy goat (Capra hircus).</title>
        <authorList>
            <person name="Poothong S."/>
            <person name="Nuengjamnong C."/>
            <person name="Tanasupawat S."/>
        </authorList>
    </citation>
    <scope>NUCLEOTIDE SEQUENCE [LARGE SCALE GENOMIC DNA]</scope>
    <source>
        <strain evidence="3">mPRGC8</strain>
    </source>
</reference>
<feature type="domain" description="DUF1266" evidence="1">
    <location>
        <begin position="109"/>
        <end position="193"/>
    </location>
</feature>
<accession>A0A5D6WSR2</accession>
<sequence length="203" mass="23548">MMRIGKLLLYTFIRRILVLVERKKLAKEYCLPEDNLSWEQVDPDLKKWICAACAVNRQVFHMDVHELGGFVPGSRLGKFVIRDMMMLAWDIYSRRDLIETIQDMIDDKLAWQLLRVLQLAGSGYVAGYLTLRESLNVSIVAGQRLQKVTRSWEGLANAYARDYANYMDCESGGEDRRKAFQKLRNAKDTPYTVPFDMALVKSW</sequence>
<dbReference type="Pfam" id="PF06889">
    <property type="entry name" value="DUF1266"/>
    <property type="match status" value="1"/>
</dbReference>